<dbReference type="GO" id="GO:0046872">
    <property type="term" value="F:metal ion binding"/>
    <property type="evidence" value="ECO:0007669"/>
    <property type="project" value="UniProtKB-KW"/>
</dbReference>
<dbReference type="OrthoDB" id="9811744at2"/>
<keyword evidence="8 12" id="KW-0479">Metal-binding</keyword>
<keyword evidence="7 12" id="KW-0808">Transferase</keyword>
<dbReference type="InterPro" id="IPR045031">
    <property type="entry name" value="DHP_synth-like"/>
</dbReference>
<dbReference type="GO" id="GO:0004156">
    <property type="term" value="F:dihydropteroate synthase activity"/>
    <property type="evidence" value="ECO:0007669"/>
    <property type="project" value="UniProtKB-EC"/>
</dbReference>
<dbReference type="Pfam" id="PF00809">
    <property type="entry name" value="Pterin_bind"/>
    <property type="match status" value="1"/>
</dbReference>
<dbReference type="AlphaFoldDB" id="A0A177E881"/>
<dbReference type="PROSITE" id="PS00793">
    <property type="entry name" value="DHPS_2"/>
    <property type="match status" value="1"/>
</dbReference>
<comment type="cofactor">
    <cofactor evidence="2 12">
        <name>Mg(2+)</name>
        <dbReference type="ChEBI" id="CHEBI:18420"/>
    </cofactor>
</comment>
<evidence type="ECO:0000256" key="2">
    <source>
        <dbReference type="ARBA" id="ARBA00001946"/>
    </source>
</evidence>
<dbReference type="FunFam" id="3.20.20.20:FF:000006">
    <property type="entry name" value="Dihydropteroate synthase"/>
    <property type="match status" value="1"/>
</dbReference>
<comment type="catalytic activity">
    <reaction evidence="1">
        <text>(7,8-dihydropterin-6-yl)methyl diphosphate + 4-aminobenzoate = 7,8-dihydropteroate + diphosphate</text>
        <dbReference type="Rhea" id="RHEA:19949"/>
        <dbReference type="ChEBI" id="CHEBI:17836"/>
        <dbReference type="ChEBI" id="CHEBI:17839"/>
        <dbReference type="ChEBI" id="CHEBI:33019"/>
        <dbReference type="ChEBI" id="CHEBI:72950"/>
        <dbReference type="EC" id="2.5.1.15"/>
    </reaction>
</comment>
<dbReference type="STRING" id="1795632.TH606_04545"/>
<evidence type="ECO:0000313" key="14">
    <source>
        <dbReference type="EMBL" id="OAG27906.1"/>
    </source>
</evidence>
<dbReference type="UniPathway" id="UPA00077">
    <property type="reaction ID" value="UER00156"/>
</dbReference>
<evidence type="ECO:0000256" key="10">
    <source>
        <dbReference type="ARBA" id="ARBA00022909"/>
    </source>
</evidence>
<evidence type="ECO:0000256" key="11">
    <source>
        <dbReference type="ARBA" id="ARBA00030193"/>
    </source>
</evidence>
<comment type="caution">
    <text evidence="14">The sequence shown here is derived from an EMBL/GenBank/DDBJ whole genome shotgun (WGS) entry which is preliminary data.</text>
</comment>
<evidence type="ECO:0000256" key="3">
    <source>
        <dbReference type="ARBA" id="ARBA00004763"/>
    </source>
</evidence>
<evidence type="ECO:0000256" key="6">
    <source>
        <dbReference type="ARBA" id="ARBA00016919"/>
    </source>
</evidence>
<dbReference type="Proteomes" id="UP000076964">
    <property type="component" value="Unassembled WGS sequence"/>
</dbReference>
<evidence type="ECO:0000313" key="15">
    <source>
        <dbReference type="Proteomes" id="UP000076964"/>
    </source>
</evidence>
<dbReference type="EMBL" id="LSFI01000017">
    <property type="protein sequence ID" value="OAG27906.1"/>
    <property type="molecule type" value="Genomic_DNA"/>
</dbReference>
<dbReference type="GO" id="GO:0046654">
    <property type="term" value="P:tetrahydrofolate biosynthetic process"/>
    <property type="evidence" value="ECO:0007669"/>
    <property type="project" value="UniProtKB-UniPathway"/>
</dbReference>
<proteinExistence type="inferred from homology"/>
<dbReference type="SUPFAM" id="SSF51717">
    <property type="entry name" value="Dihydropteroate synthetase-like"/>
    <property type="match status" value="1"/>
</dbReference>
<sequence>MLKPLKVRNKVFEWGQRTYLVGILNVTPDSFSDGGLYLNLKQALKRAEEMIEAGADIIDVGGESTRPFAKPVPADEELKRTIPVIEAIRKYWDIPISIDTYKAKVAKEALEAGADIVNDISALRFDHDMARVVAESGAPLILMHMKGNPQTMQLDPYYEDVLAEISTFLEERINFAEKAGIPRDRIIIDPGLGFGKRFEDNLKIIKEIDYFKRHQLPILVGPSRKSFIGQILNKEAKERDAGTMAAVAYLALKNVDLVRVHNVAMARDVIKVMEALKEVR</sequence>
<evidence type="ECO:0000256" key="8">
    <source>
        <dbReference type="ARBA" id="ARBA00022723"/>
    </source>
</evidence>
<dbReference type="InterPro" id="IPR006390">
    <property type="entry name" value="DHP_synth_dom"/>
</dbReference>
<evidence type="ECO:0000259" key="13">
    <source>
        <dbReference type="PROSITE" id="PS50972"/>
    </source>
</evidence>
<accession>A0A177E881</accession>
<dbReference type="GO" id="GO:0005829">
    <property type="term" value="C:cytosol"/>
    <property type="evidence" value="ECO:0007669"/>
    <property type="project" value="TreeGrafter"/>
</dbReference>
<dbReference type="PROSITE" id="PS50972">
    <property type="entry name" value="PTERIN_BINDING"/>
    <property type="match status" value="1"/>
</dbReference>
<organism evidence="14 15">
    <name type="scientific">Thermodesulfatator autotrophicus</name>
    <dbReference type="NCBI Taxonomy" id="1795632"/>
    <lineage>
        <taxon>Bacteria</taxon>
        <taxon>Pseudomonadati</taxon>
        <taxon>Thermodesulfobacteriota</taxon>
        <taxon>Thermodesulfobacteria</taxon>
        <taxon>Thermodesulfobacteriales</taxon>
        <taxon>Thermodesulfatatoraceae</taxon>
        <taxon>Thermodesulfatator</taxon>
    </lineage>
</organism>
<keyword evidence="9 12" id="KW-0460">Magnesium</keyword>
<protein>
    <recommendedName>
        <fullName evidence="6 12">Dihydropteroate synthase</fullName>
        <shortName evidence="12">DHPS</shortName>
        <ecNumber evidence="5 12">2.5.1.15</ecNumber>
    </recommendedName>
    <alternativeName>
        <fullName evidence="11 12">Dihydropteroate pyrophosphorylase</fullName>
    </alternativeName>
</protein>
<reference evidence="14 15" key="1">
    <citation type="submission" date="2016-02" db="EMBL/GenBank/DDBJ databases">
        <title>Draft genome sequence of Thermodesulfatator sp. S606.</title>
        <authorList>
            <person name="Lai Q."/>
            <person name="Cao J."/>
            <person name="Dupont S."/>
            <person name="Shao Z."/>
            <person name="Jebbar M."/>
            <person name="Alain K."/>
        </authorList>
    </citation>
    <scope>NUCLEOTIDE SEQUENCE [LARGE SCALE GENOMIC DNA]</scope>
    <source>
        <strain evidence="14 15">S606</strain>
    </source>
</reference>
<comment type="similarity">
    <text evidence="4 12">Belongs to the DHPS family.</text>
</comment>
<dbReference type="EC" id="2.5.1.15" evidence="5 12"/>
<evidence type="ECO:0000256" key="4">
    <source>
        <dbReference type="ARBA" id="ARBA00009503"/>
    </source>
</evidence>
<dbReference type="RefSeq" id="WP_068541687.1">
    <property type="nucleotide sequence ID" value="NZ_LSFI01000017.1"/>
</dbReference>
<comment type="function">
    <text evidence="12">Catalyzes the condensation of para-aminobenzoate (pABA) with 6-hydroxymethyl-7,8-dihydropterin diphosphate (DHPt-PP) to form 7,8-dihydropteroate (H2Pte), the immediate precursor of folate derivatives.</text>
</comment>
<dbReference type="PANTHER" id="PTHR20941:SF1">
    <property type="entry name" value="FOLIC ACID SYNTHESIS PROTEIN FOL1"/>
    <property type="match status" value="1"/>
</dbReference>
<keyword evidence="10 12" id="KW-0289">Folate biosynthesis</keyword>
<dbReference type="InterPro" id="IPR011005">
    <property type="entry name" value="Dihydropteroate_synth-like_sf"/>
</dbReference>
<gene>
    <name evidence="14" type="ORF">TH606_04545</name>
</gene>
<name>A0A177E881_9BACT</name>
<keyword evidence="15" id="KW-1185">Reference proteome</keyword>
<evidence type="ECO:0000256" key="12">
    <source>
        <dbReference type="RuleBase" id="RU361205"/>
    </source>
</evidence>
<evidence type="ECO:0000256" key="7">
    <source>
        <dbReference type="ARBA" id="ARBA00022679"/>
    </source>
</evidence>
<dbReference type="PANTHER" id="PTHR20941">
    <property type="entry name" value="FOLATE SYNTHESIS PROTEINS"/>
    <property type="match status" value="1"/>
</dbReference>
<dbReference type="CDD" id="cd00739">
    <property type="entry name" value="DHPS"/>
    <property type="match status" value="1"/>
</dbReference>
<dbReference type="GO" id="GO:0046656">
    <property type="term" value="P:folic acid biosynthetic process"/>
    <property type="evidence" value="ECO:0007669"/>
    <property type="project" value="UniProtKB-KW"/>
</dbReference>
<evidence type="ECO:0000256" key="9">
    <source>
        <dbReference type="ARBA" id="ARBA00022842"/>
    </source>
</evidence>
<dbReference type="PROSITE" id="PS00792">
    <property type="entry name" value="DHPS_1"/>
    <property type="match status" value="1"/>
</dbReference>
<evidence type="ECO:0000256" key="5">
    <source>
        <dbReference type="ARBA" id="ARBA00012458"/>
    </source>
</evidence>
<dbReference type="NCBIfam" id="TIGR01496">
    <property type="entry name" value="DHPS"/>
    <property type="match status" value="1"/>
</dbReference>
<dbReference type="InterPro" id="IPR000489">
    <property type="entry name" value="Pterin-binding_dom"/>
</dbReference>
<evidence type="ECO:0000256" key="1">
    <source>
        <dbReference type="ARBA" id="ARBA00000012"/>
    </source>
</evidence>
<comment type="pathway">
    <text evidence="3 12">Cofactor biosynthesis; tetrahydrofolate biosynthesis; 7,8-dihydrofolate from 2-amino-4-hydroxy-6-hydroxymethyl-7,8-dihydropteridine diphosphate and 4-aminobenzoate: step 1/2.</text>
</comment>
<feature type="domain" description="Pterin-binding" evidence="13">
    <location>
        <begin position="18"/>
        <end position="271"/>
    </location>
</feature>
<dbReference type="Gene3D" id="3.20.20.20">
    <property type="entry name" value="Dihydropteroate synthase-like"/>
    <property type="match status" value="1"/>
</dbReference>